<dbReference type="EMBL" id="AP014648">
    <property type="protein sequence ID" value="BAQ17399.1"/>
    <property type="molecule type" value="Genomic_DNA"/>
</dbReference>
<dbReference type="InterPro" id="IPR018639">
    <property type="entry name" value="DUF2062"/>
</dbReference>
<dbReference type="PANTHER" id="PTHR40547">
    <property type="entry name" value="SLL0298 PROTEIN"/>
    <property type="match status" value="1"/>
</dbReference>
<feature type="domain" description="DUF2062" evidence="2">
    <location>
        <begin position="27"/>
        <end position="169"/>
    </location>
</feature>
<feature type="transmembrane region" description="Helical" evidence="1">
    <location>
        <begin position="71"/>
        <end position="90"/>
    </location>
</feature>
<protein>
    <recommendedName>
        <fullName evidence="2">DUF2062 domain-containing protein</fullName>
    </recommendedName>
</protein>
<reference evidence="3 4" key="1">
    <citation type="submission" date="2014-09" db="EMBL/GenBank/DDBJ databases">
        <title>Genome sequencing of Methyloceanibacter caenitepidi Gela4.</title>
        <authorList>
            <person name="Takeuchi M."/>
            <person name="Susumu S."/>
            <person name="Kamagata Y."/>
            <person name="Oshima K."/>
            <person name="Hattori M."/>
            <person name="Iwasaki W."/>
        </authorList>
    </citation>
    <scope>NUCLEOTIDE SEQUENCE [LARGE SCALE GENOMIC DNA]</scope>
    <source>
        <strain evidence="3 4">Gela4</strain>
    </source>
</reference>
<keyword evidence="4" id="KW-1185">Reference proteome</keyword>
<accession>A0A0A8K5Z6</accession>
<dbReference type="Pfam" id="PF09835">
    <property type="entry name" value="DUF2062"/>
    <property type="match status" value="1"/>
</dbReference>
<keyword evidence="1" id="KW-0812">Transmembrane</keyword>
<evidence type="ECO:0000313" key="3">
    <source>
        <dbReference type="EMBL" id="BAQ17399.1"/>
    </source>
</evidence>
<dbReference type="Proteomes" id="UP000031643">
    <property type="component" value="Chromosome"/>
</dbReference>
<sequence>MLFKRREAESWLNRVRVSLWPRRSWGRSTRYVVHRVRRLSATPHAVALGFAAGVFISCTPFIGFHMILSATLAWIVGGSIVAALLGTFIGNPLTYPLFWFSSYEVGSLMLGRGENKVELDLSAGIFQTEQIWTLLKPMTLGSIPIGIVLAALCYALVRPAVNAYQHRRRDLRSANEVV</sequence>
<keyword evidence="1" id="KW-1133">Transmembrane helix</keyword>
<gene>
    <name evidence="3" type="ORF">GL4_1949</name>
</gene>
<dbReference type="STRING" id="1384459.GL4_1949"/>
<organism evidence="3 4">
    <name type="scientific">Methyloceanibacter caenitepidi</name>
    <dbReference type="NCBI Taxonomy" id="1384459"/>
    <lineage>
        <taxon>Bacteria</taxon>
        <taxon>Pseudomonadati</taxon>
        <taxon>Pseudomonadota</taxon>
        <taxon>Alphaproteobacteria</taxon>
        <taxon>Hyphomicrobiales</taxon>
        <taxon>Hyphomicrobiaceae</taxon>
        <taxon>Methyloceanibacter</taxon>
    </lineage>
</organism>
<dbReference type="KEGG" id="mcg:GL4_1949"/>
<name>A0A0A8K5Z6_9HYPH</name>
<feature type="transmembrane region" description="Helical" evidence="1">
    <location>
        <begin position="138"/>
        <end position="157"/>
    </location>
</feature>
<keyword evidence="1" id="KW-0472">Membrane</keyword>
<dbReference type="AlphaFoldDB" id="A0A0A8K5Z6"/>
<feature type="transmembrane region" description="Helical" evidence="1">
    <location>
        <begin position="45"/>
        <end position="64"/>
    </location>
</feature>
<evidence type="ECO:0000259" key="2">
    <source>
        <dbReference type="Pfam" id="PF09835"/>
    </source>
</evidence>
<evidence type="ECO:0000313" key="4">
    <source>
        <dbReference type="Proteomes" id="UP000031643"/>
    </source>
</evidence>
<evidence type="ECO:0000256" key="1">
    <source>
        <dbReference type="SAM" id="Phobius"/>
    </source>
</evidence>
<proteinExistence type="predicted"/>
<dbReference type="PANTHER" id="PTHR40547:SF1">
    <property type="entry name" value="SLL0298 PROTEIN"/>
    <property type="match status" value="1"/>
</dbReference>
<dbReference type="HOGENOM" id="CLU_102912_0_0_5"/>